<organism evidence="15 16">
    <name type="scientific">Calderihabitans maritimus</name>
    <dbReference type="NCBI Taxonomy" id="1246530"/>
    <lineage>
        <taxon>Bacteria</taxon>
        <taxon>Bacillati</taxon>
        <taxon>Bacillota</taxon>
        <taxon>Clostridia</taxon>
        <taxon>Neomoorellales</taxon>
        <taxon>Calderihabitantaceae</taxon>
        <taxon>Calderihabitans</taxon>
    </lineage>
</organism>
<evidence type="ECO:0000256" key="3">
    <source>
        <dbReference type="ARBA" id="ARBA00010747"/>
    </source>
</evidence>
<evidence type="ECO:0000256" key="13">
    <source>
        <dbReference type="SAM" id="Phobius"/>
    </source>
</evidence>
<dbReference type="GO" id="GO:0005886">
    <property type="term" value="C:plasma membrane"/>
    <property type="evidence" value="ECO:0007669"/>
    <property type="project" value="UniProtKB-SubCell"/>
</dbReference>
<comment type="subcellular location">
    <subcellularLocation>
        <location evidence="2">Cell membrane</location>
        <topology evidence="2">Multi-pass membrane protein</topology>
    </subcellularLocation>
</comment>
<comment type="cofactor">
    <cofactor evidence="1">
        <name>heme</name>
        <dbReference type="ChEBI" id="CHEBI:30413"/>
    </cofactor>
</comment>
<name>A0A1Z5HR66_9FIRM</name>
<dbReference type="InterPro" id="IPR051817">
    <property type="entry name" value="FDH_cytochrome_b556_subunit"/>
</dbReference>
<evidence type="ECO:0000256" key="2">
    <source>
        <dbReference type="ARBA" id="ARBA00004651"/>
    </source>
</evidence>
<dbReference type="GO" id="GO:0036397">
    <property type="term" value="F:formate dehydrogenase (quinone) activity"/>
    <property type="evidence" value="ECO:0007669"/>
    <property type="project" value="TreeGrafter"/>
</dbReference>
<evidence type="ECO:0000256" key="6">
    <source>
        <dbReference type="ARBA" id="ARBA00022617"/>
    </source>
</evidence>
<evidence type="ECO:0000256" key="8">
    <source>
        <dbReference type="ARBA" id="ARBA00022723"/>
    </source>
</evidence>
<feature type="transmembrane region" description="Helical" evidence="13">
    <location>
        <begin position="53"/>
        <end position="72"/>
    </location>
</feature>
<dbReference type="SUPFAM" id="SSF81342">
    <property type="entry name" value="Transmembrane di-heme cytochromes"/>
    <property type="match status" value="1"/>
</dbReference>
<keyword evidence="7 13" id="KW-0812">Transmembrane</keyword>
<evidence type="ECO:0000256" key="9">
    <source>
        <dbReference type="ARBA" id="ARBA00022982"/>
    </source>
</evidence>
<dbReference type="InterPro" id="IPR011577">
    <property type="entry name" value="Cyt_b561_bac/Ni-Hgenase"/>
</dbReference>
<dbReference type="PANTHER" id="PTHR30074:SF6">
    <property type="entry name" value="FORMATE DEHYDROGENASE GAMMA SUBUNIT"/>
    <property type="match status" value="1"/>
</dbReference>
<keyword evidence="10 13" id="KW-1133">Transmembrane helix</keyword>
<sequence length="223" mass="25113">MKGKVLRFNKAERIAHWVHTVSFLTLLLTGLALFSMKLGNILGVSGIQTARMIHRFMAIPFAIGTPLVLLLGTPKSTFRWLKDVFTWDKDDVKFVMGFAREFFGLGAELPPQGKFNAGEKINSMLTIFGSIILAVTGLIMWQDHLFPREVVQWMYPIHDLFALVMGAVIIGHAYLALLHPGSKESINGMISGYVSEEFAKSHHEKWFMQEFNRDTGVDIKKSA</sequence>
<dbReference type="PANTHER" id="PTHR30074">
    <property type="entry name" value="FORMATE DEHYDROGENASE, NITRATE-INDUCIBLE, CYTOCHROME B556 FDN SUBUNIT"/>
    <property type="match status" value="1"/>
</dbReference>
<dbReference type="GO" id="GO:0009061">
    <property type="term" value="P:anaerobic respiration"/>
    <property type="evidence" value="ECO:0007669"/>
    <property type="project" value="TreeGrafter"/>
</dbReference>
<evidence type="ECO:0000259" key="14">
    <source>
        <dbReference type="Pfam" id="PF01292"/>
    </source>
</evidence>
<dbReference type="GO" id="GO:0009326">
    <property type="term" value="C:formate dehydrogenase complex"/>
    <property type="evidence" value="ECO:0007669"/>
    <property type="project" value="InterPro"/>
</dbReference>
<dbReference type="OrthoDB" id="1808646at2"/>
<dbReference type="NCBIfam" id="TIGR01583">
    <property type="entry name" value="formate-DH-gamm"/>
    <property type="match status" value="1"/>
</dbReference>
<keyword evidence="11" id="KW-0408">Iron</keyword>
<reference evidence="16" key="1">
    <citation type="journal article" date="2017" name="Appl. Environ. Microbiol.">
        <title>Genomic analysis of Calderihabitans maritimus KKC1, a thermophilic hydrogenogenic carboxydotrophic bacterium isolated from marine sediment.</title>
        <authorList>
            <person name="Omae K."/>
            <person name="Yoneda Y."/>
            <person name="Fukuyama Y."/>
            <person name="Yoshida T."/>
            <person name="Sako Y."/>
        </authorList>
    </citation>
    <scope>NUCLEOTIDE SEQUENCE [LARGE SCALE GENOMIC DNA]</scope>
    <source>
        <strain evidence="16">KKC1</strain>
    </source>
</reference>
<keyword evidence="16" id="KW-1185">Reference proteome</keyword>
<evidence type="ECO:0000256" key="5">
    <source>
        <dbReference type="ARBA" id="ARBA00022475"/>
    </source>
</evidence>
<dbReference type="GO" id="GO:0046872">
    <property type="term" value="F:metal ion binding"/>
    <property type="evidence" value="ECO:0007669"/>
    <property type="project" value="UniProtKB-KW"/>
</dbReference>
<gene>
    <name evidence="15" type="ORF">KKC1_11790</name>
</gene>
<comment type="caution">
    <text evidence="15">The sequence shown here is derived from an EMBL/GenBank/DDBJ whole genome shotgun (WGS) entry which is preliminary data.</text>
</comment>
<dbReference type="EMBL" id="BDGJ01000042">
    <property type="protein sequence ID" value="GAW92019.1"/>
    <property type="molecule type" value="Genomic_DNA"/>
</dbReference>
<feature type="transmembrane region" description="Helical" evidence="13">
    <location>
        <begin position="21"/>
        <end position="47"/>
    </location>
</feature>
<dbReference type="RefSeq" id="WP_088553450.1">
    <property type="nucleotide sequence ID" value="NZ_BDGJ01000042.1"/>
</dbReference>
<dbReference type="AlphaFoldDB" id="A0A1Z5HR66"/>
<evidence type="ECO:0000256" key="12">
    <source>
        <dbReference type="ARBA" id="ARBA00023136"/>
    </source>
</evidence>
<feature type="transmembrane region" description="Helical" evidence="13">
    <location>
        <begin position="121"/>
        <end position="141"/>
    </location>
</feature>
<keyword evidence="8" id="KW-0479">Metal-binding</keyword>
<dbReference type="InterPro" id="IPR016174">
    <property type="entry name" value="Di-haem_cyt_TM"/>
</dbReference>
<evidence type="ECO:0000313" key="15">
    <source>
        <dbReference type="EMBL" id="GAW92019.1"/>
    </source>
</evidence>
<keyword evidence="5" id="KW-1003">Cell membrane</keyword>
<dbReference type="Gene3D" id="1.20.950.20">
    <property type="entry name" value="Transmembrane di-heme cytochromes, Chain C"/>
    <property type="match status" value="1"/>
</dbReference>
<dbReference type="Pfam" id="PF01292">
    <property type="entry name" value="Ni_hydr_CYTB"/>
    <property type="match status" value="1"/>
</dbReference>
<accession>A0A1Z5HR66</accession>
<evidence type="ECO:0000256" key="10">
    <source>
        <dbReference type="ARBA" id="ARBA00022989"/>
    </source>
</evidence>
<evidence type="ECO:0000256" key="1">
    <source>
        <dbReference type="ARBA" id="ARBA00001971"/>
    </source>
</evidence>
<keyword evidence="6" id="KW-0349">Heme</keyword>
<dbReference type="GO" id="GO:0015944">
    <property type="term" value="P:formate oxidation"/>
    <property type="evidence" value="ECO:0007669"/>
    <property type="project" value="TreeGrafter"/>
</dbReference>
<proteinExistence type="inferred from homology"/>
<dbReference type="GO" id="GO:0009055">
    <property type="term" value="F:electron transfer activity"/>
    <property type="evidence" value="ECO:0007669"/>
    <property type="project" value="InterPro"/>
</dbReference>
<feature type="domain" description="Cytochrome b561 bacterial/Ni-hydrogenase" evidence="14">
    <location>
        <begin position="7"/>
        <end position="192"/>
    </location>
</feature>
<comment type="similarity">
    <text evidence="3">Belongs to the formate dehydrogenase gamma subunit family.</text>
</comment>
<dbReference type="GO" id="GO:0008863">
    <property type="term" value="F:formate dehydrogenase (NAD+) activity"/>
    <property type="evidence" value="ECO:0007669"/>
    <property type="project" value="InterPro"/>
</dbReference>
<evidence type="ECO:0000256" key="4">
    <source>
        <dbReference type="ARBA" id="ARBA00022448"/>
    </source>
</evidence>
<keyword evidence="12 13" id="KW-0472">Membrane</keyword>
<dbReference type="GO" id="GO:0022904">
    <property type="term" value="P:respiratory electron transport chain"/>
    <property type="evidence" value="ECO:0007669"/>
    <property type="project" value="InterPro"/>
</dbReference>
<evidence type="ECO:0000256" key="11">
    <source>
        <dbReference type="ARBA" id="ARBA00023004"/>
    </source>
</evidence>
<keyword evidence="9" id="KW-0249">Electron transport</keyword>
<evidence type="ECO:0000313" key="16">
    <source>
        <dbReference type="Proteomes" id="UP000197032"/>
    </source>
</evidence>
<evidence type="ECO:0000256" key="7">
    <source>
        <dbReference type="ARBA" id="ARBA00022692"/>
    </source>
</evidence>
<protein>
    <submittedName>
        <fullName evidence="15">Formate dehydrogenase subunit gamma</fullName>
    </submittedName>
</protein>
<dbReference type="Proteomes" id="UP000197032">
    <property type="component" value="Unassembled WGS sequence"/>
</dbReference>
<feature type="transmembrane region" description="Helical" evidence="13">
    <location>
        <begin position="153"/>
        <end position="177"/>
    </location>
</feature>
<dbReference type="InterPro" id="IPR006471">
    <property type="entry name" value="Formate_DH_gsu"/>
</dbReference>
<keyword evidence="4" id="KW-0813">Transport</keyword>